<dbReference type="PROSITE" id="PS51078">
    <property type="entry name" value="ICLR_ED"/>
    <property type="match status" value="1"/>
</dbReference>
<dbReference type="PANTHER" id="PTHR30136:SF35">
    <property type="entry name" value="HTH-TYPE TRANSCRIPTIONAL REGULATOR RV1719"/>
    <property type="match status" value="1"/>
</dbReference>
<dbReference type="InterPro" id="IPR050707">
    <property type="entry name" value="HTH_MetabolicPath_Reg"/>
</dbReference>
<evidence type="ECO:0000313" key="7">
    <source>
        <dbReference type="Proteomes" id="UP001501057"/>
    </source>
</evidence>
<evidence type="ECO:0000313" key="6">
    <source>
        <dbReference type="EMBL" id="GAA1733808.1"/>
    </source>
</evidence>
<accession>A0ABN2JNQ0</accession>
<evidence type="ECO:0000259" key="4">
    <source>
        <dbReference type="PROSITE" id="PS51077"/>
    </source>
</evidence>
<dbReference type="InterPro" id="IPR014757">
    <property type="entry name" value="Tscrpt_reg_IclR_C"/>
</dbReference>
<dbReference type="PANTHER" id="PTHR30136">
    <property type="entry name" value="HELIX-TURN-HELIX TRANSCRIPTIONAL REGULATOR, ICLR FAMILY"/>
    <property type="match status" value="1"/>
</dbReference>
<dbReference type="InterPro" id="IPR036390">
    <property type="entry name" value="WH_DNA-bd_sf"/>
</dbReference>
<dbReference type="SMART" id="SM00346">
    <property type="entry name" value="HTH_ICLR"/>
    <property type="match status" value="1"/>
</dbReference>
<dbReference type="InterPro" id="IPR036388">
    <property type="entry name" value="WH-like_DNA-bd_sf"/>
</dbReference>
<evidence type="ECO:0000256" key="2">
    <source>
        <dbReference type="ARBA" id="ARBA00023125"/>
    </source>
</evidence>
<feature type="domain" description="HTH iclR-type" evidence="4">
    <location>
        <begin position="8"/>
        <end position="70"/>
    </location>
</feature>
<dbReference type="SUPFAM" id="SSF55781">
    <property type="entry name" value="GAF domain-like"/>
    <property type="match status" value="1"/>
</dbReference>
<gene>
    <name evidence="6" type="ORF">GCM10009710_13130</name>
</gene>
<dbReference type="EMBL" id="BAAAME010000002">
    <property type="protein sequence ID" value="GAA1733808.1"/>
    <property type="molecule type" value="Genomic_DNA"/>
</dbReference>
<dbReference type="InterPro" id="IPR029016">
    <property type="entry name" value="GAF-like_dom_sf"/>
</dbReference>
<keyword evidence="3" id="KW-0804">Transcription</keyword>
<keyword evidence="1" id="KW-0805">Transcription regulation</keyword>
<dbReference type="PROSITE" id="PS51077">
    <property type="entry name" value="HTH_ICLR"/>
    <property type="match status" value="1"/>
</dbReference>
<keyword evidence="2" id="KW-0238">DNA-binding</keyword>
<evidence type="ECO:0000256" key="1">
    <source>
        <dbReference type="ARBA" id="ARBA00023015"/>
    </source>
</evidence>
<comment type="caution">
    <text evidence="6">The sequence shown here is derived from an EMBL/GenBank/DDBJ whole genome shotgun (WGS) entry which is preliminary data.</text>
</comment>
<evidence type="ECO:0000256" key="3">
    <source>
        <dbReference type="ARBA" id="ARBA00023163"/>
    </source>
</evidence>
<keyword evidence="7" id="KW-1185">Reference proteome</keyword>
<protein>
    <submittedName>
        <fullName evidence="6">IclR family transcriptional regulator</fullName>
    </submittedName>
</protein>
<dbReference type="Pfam" id="PF01614">
    <property type="entry name" value="IclR_C"/>
    <property type="match status" value="1"/>
</dbReference>
<dbReference type="Proteomes" id="UP001501057">
    <property type="component" value="Unassembled WGS sequence"/>
</dbReference>
<dbReference type="Gene3D" id="3.30.450.40">
    <property type="match status" value="1"/>
</dbReference>
<proteinExistence type="predicted"/>
<reference evidence="6 7" key="1">
    <citation type="journal article" date="2019" name="Int. J. Syst. Evol. Microbiol.">
        <title>The Global Catalogue of Microorganisms (GCM) 10K type strain sequencing project: providing services to taxonomists for standard genome sequencing and annotation.</title>
        <authorList>
            <consortium name="The Broad Institute Genomics Platform"/>
            <consortium name="The Broad Institute Genome Sequencing Center for Infectious Disease"/>
            <person name="Wu L."/>
            <person name="Ma J."/>
        </authorList>
    </citation>
    <scope>NUCLEOTIDE SEQUENCE [LARGE SCALE GENOMIC DNA]</scope>
    <source>
        <strain evidence="6 7">JCM 13518</strain>
    </source>
</reference>
<dbReference type="Gene3D" id="1.10.10.10">
    <property type="entry name" value="Winged helix-like DNA-binding domain superfamily/Winged helix DNA-binding domain"/>
    <property type="match status" value="1"/>
</dbReference>
<organism evidence="6 7">
    <name type="scientific">Aeromicrobium alkaliterrae</name>
    <dbReference type="NCBI Taxonomy" id="302168"/>
    <lineage>
        <taxon>Bacteria</taxon>
        <taxon>Bacillati</taxon>
        <taxon>Actinomycetota</taxon>
        <taxon>Actinomycetes</taxon>
        <taxon>Propionibacteriales</taxon>
        <taxon>Nocardioidaceae</taxon>
        <taxon>Aeromicrobium</taxon>
    </lineage>
</organism>
<evidence type="ECO:0000259" key="5">
    <source>
        <dbReference type="PROSITE" id="PS51078"/>
    </source>
</evidence>
<dbReference type="Pfam" id="PF09339">
    <property type="entry name" value="HTH_IclR"/>
    <property type="match status" value="1"/>
</dbReference>
<name>A0ABN2JNQ0_9ACTN</name>
<dbReference type="InterPro" id="IPR005471">
    <property type="entry name" value="Tscrpt_reg_IclR_N"/>
</dbReference>
<feature type="domain" description="IclR-ED" evidence="5">
    <location>
        <begin position="71"/>
        <end position="254"/>
    </location>
</feature>
<sequence length="256" mass="27179">MSTADEPQGMLARGLAILVALGNHPEGASVTEIARDVSLPISTVHRLLATEASLSFVSFDPSTKRYRLGFKVFELAHKVSSVASLADAARPTMRELSAATGETVQLAVLSENRTLFLEKVGTPQPIGIRGSVGDSESVHATSTGKVLISGLPDDELDALLTGSAFEAHTANTITDPTRLREHIEQVRAEQYAVADEEFDEGVRAIAVPVRDGRGQLRAALCVSAPAFRTSAETLHGWLTELRAAAAEIGTRLPLSS</sequence>
<dbReference type="RefSeq" id="WP_344198998.1">
    <property type="nucleotide sequence ID" value="NZ_BAAAME010000002.1"/>
</dbReference>
<dbReference type="SUPFAM" id="SSF46785">
    <property type="entry name" value="Winged helix' DNA-binding domain"/>
    <property type="match status" value="1"/>
</dbReference>